<name>A0A212CK30_CEREH</name>
<dbReference type="AlphaFoldDB" id="A0A212CK30"/>
<feature type="compositionally biased region" description="Basic and acidic residues" evidence="1">
    <location>
        <begin position="30"/>
        <end position="47"/>
    </location>
</feature>
<evidence type="ECO:0000256" key="1">
    <source>
        <dbReference type="SAM" id="MobiDB-lite"/>
    </source>
</evidence>
<dbReference type="EMBL" id="MKHE01000018">
    <property type="protein sequence ID" value="OWK06357.1"/>
    <property type="molecule type" value="Genomic_DNA"/>
</dbReference>
<keyword evidence="3" id="KW-1185">Reference proteome</keyword>
<accession>A0A212CK30</accession>
<feature type="compositionally biased region" description="Low complexity" evidence="1">
    <location>
        <begin position="69"/>
        <end position="78"/>
    </location>
</feature>
<protein>
    <submittedName>
        <fullName evidence="2">Uncharacterized protein</fullName>
    </submittedName>
</protein>
<evidence type="ECO:0000313" key="2">
    <source>
        <dbReference type="EMBL" id="OWK06357.1"/>
    </source>
</evidence>
<comment type="caution">
    <text evidence="2">The sequence shown here is derived from an EMBL/GenBank/DDBJ whole genome shotgun (WGS) entry which is preliminary data.</text>
</comment>
<evidence type="ECO:0000313" key="3">
    <source>
        <dbReference type="Proteomes" id="UP000242450"/>
    </source>
</evidence>
<reference evidence="2 3" key="1">
    <citation type="journal article" date="2018" name="Mol. Genet. Genomics">
        <title>The red deer Cervus elaphus genome CerEla1.0: sequencing, annotating, genes, and chromosomes.</title>
        <authorList>
            <person name="Bana N.A."/>
            <person name="Nyiri A."/>
            <person name="Nagy J."/>
            <person name="Frank K."/>
            <person name="Nagy T."/>
            <person name="Steger V."/>
            <person name="Schiller M."/>
            <person name="Lakatos P."/>
            <person name="Sugar L."/>
            <person name="Horn P."/>
            <person name="Barta E."/>
            <person name="Orosz L."/>
        </authorList>
    </citation>
    <scope>NUCLEOTIDE SEQUENCE [LARGE SCALE GENOMIC DNA]</scope>
    <source>
        <strain evidence="2">Hungarian</strain>
    </source>
</reference>
<organism evidence="2 3">
    <name type="scientific">Cervus elaphus hippelaphus</name>
    <name type="common">European red deer</name>
    <dbReference type="NCBI Taxonomy" id="46360"/>
    <lineage>
        <taxon>Eukaryota</taxon>
        <taxon>Metazoa</taxon>
        <taxon>Chordata</taxon>
        <taxon>Craniata</taxon>
        <taxon>Vertebrata</taxon>
        <taxon>Euteleostomi</taxon>
        <taxon>Mammalia</taxon>
        <taxon>Eutheria</taxon>
        <taxon>Laurasiatheria</taxon>
        <taxon>Artiodactyla</taxon>
        <taxon>Ruminantia</taxon>
        <taxon>Pecora</taxon>
        <taxon>Cervidae</taxon>
        <taxon>Cervinae</taxon>
        <taxon>Cervus</taxon>
    </lineage>
</organism>
<sequence>MGSLQGCSLQPDADTRELCSLHALVHTAKSKQDHRNRVMWKDIKGKESPPVSDTPDDSDEPMPVPEDLSTTSGGQQSSKSERGLGCGSSALVPGSQAAFSGWEAVCVLKEALQVRLVEPGR</sequence>
<proteinExistence type="predicted"/>
<dbReference type="Proteomes" id="UP000242450">
    <property type="component" value="Chromosome 18"/>
</dbReference>
<gene>
    <name evidence="2" type="ORF">Celaphus_00011841</name>
</gene>
<feature type="region of interest" description="Disordered" evidence="1">
    <location>
        <begin position="27"/>
        <end position="87"/>
    </location>
</feature>